<proteinExistence type="predicted"/>
<dbReference type="Proteomes" id="UP000046155">
    <property type="component" value="Unassembled WGS sequence"/>
</dbReference>
<name>A0A0B7MPC9_9FIRM</name>
<dbReference type="EMBL" id="CDRZ01000250">
    <property type="protein sequence ID" value="CEO89582.1"/>
    <property type="molecule type" value="Genomic_DNA"/>
</dbReference>
<evidence type="ECO:0000313" key="2">
    <source>
        <dbReference type="Proteomes" id="UP000046155"/>
    </source>
</evidence>
<dbReference type="AlphaFoldDB" id="A0A0B7MPC9"/>
<keyword evidence="2" id="KW-1185">Reference proteome</keyword>
<reference evidence="2" key="1">
    <citation type="submission" date="2015-01" db="EMBL/GenBank/DDBJ databases">
        <authorList>
            <person name="Manzoor Shahid"/>
            <person name="Zubair Saima"/>
        </authorList>
    </citation>
    <scope>NUCLEOTIDE SEQUENCE [LARGE SCALE GENOMIC DNA]</scope>
    <source>
        <strain evidence="2">Sp3</strain>
    </source>
</reference>
<dbReference type="RefSeq" id="WP_044665485.1">
    <property type="nucleotide sequence ID" value="NZ_CDRZ01000250.1"/>
</dbReference>
<dbReference type="Pfam" id="PF08812">
    <property type="entry name" value="YtxC"/>
    <property type="match status" value="1"/>
</dbReference>
<protein>
    <submittedName>
        <fullName evidence="1">Uncharacterized protein</fullName>
    </submittedName>
</protein>
<dbReference type="InterPro" id="IPR014199">
    <property type="entry name" value="Spore_YtxC"/>
</dbReference>
<dbReference type="OrthoDB" id="2986513at2"/>
<gene>
    <name evidence="1" type="ORF">SSCH_520043</name>
</gene>
<organism evidence="1 2">
    <name type="scientific">Syntrophaceticus schinkii</name>
    <dbReference type="NCBI Taxonomy" id="499207"/>
    <lineage>
        <taxon>Bacteria</taxon>
        <taxon>Bacillati</taxon>
        <taxon>Bacillota</taxon>
        <taxon>Clostridia</taxon>
        <taxon>Thermoanaerobacterales</taxon>
        <taxon>Thermoanaerobacterales Family III. Incertae Sedis</taxon>
        <taxon>Syntrophaceticus</taxon>
    </lineage>
</organism>
<accession>A0A0B7MPC9</accession>
<sequence length="205" mass="24489">MNSQIIIGTASFADEIRDRLVKELKFLSDEQDIVHFEERENTPWLFFIVGVSRNNKRGERRFACRFAVAKALSDLFVNHLEADFVKNYIEETYHYCSPQDRFEIVSCTLETLDKLKIIRRNRVLQSVYDYLVEYRTINIEGFARFRLQSYWAQLERIVKRTGEEVLAAKDYLEFVRLLRCFIEMQEPKIDETHIFIAPEGTFFYL</sequence>
<evidence type="ECO:0000313" key="1">
    <source>
        <dbReference type="EMBL" id="CEO89582.1"/>
    </source>
</evidence>